<name>S7PVW0_GLOTA</name>
<proteinExistence type="predicted"/>
<gene>
    <name evidence="1" type="ORF">GLOTRDRAFT_112441</name>
</gene>
<dbReference type="HOGENOM" id="CLU_2688055_0_0_1"/>
<dbReference type="KEGG" id="gtr:GLOTRDRAFT_112441"/>
<dbReference type="GeneID" id="19299547"/>
<protein>
    <submittedName>
        <fullName evidence="1">Uncharacterized protein</fullName>
    </submittedName>
</protein>
<dbReference type="EMBL" id="KB469310">
    <property type="protein sequence ID" value="EPQ51658.1"/>
    <property type="molecule type" value="Genomic_DNA"/>
</dbReference>
<accession>S7PVW0</accession>
<dbReference type="RefSeq" id="XP_007870098.1">
    <property type="nucleotide sequence ID" value="XM_007871907.1"/>
</dbReference>
<dbReference type="Proteomes" id="UP000030669">
    <property type="component" value="Unassembled WGS sequence"/>
</dbReference>
<evidence type="ECO:0000313" key="2">
    <source>
        <dbReference type="Proteomes" id="UP000030669"/>
    </source>
</evidence>
<sequence length="74" mass="8179">MIMSPQATSIIRDPTRKRESLARQNGGHVILRAEGSFTQTLGSTATRRIVGMRGRLWGHTAVSSLTVAERKGMW</sequence>
<keyword evidence="2" id="KW-1185">Reference proteome</keyword>
<evidence type="ECO:0000313" key="1">
    <source>
        <dbReference type="EMBL" id="EPQ51658.1"/>
    </source>
</evidence>
<dbReference type="AlphaFoldDB" id="S7PVW0"/>
<reference evidence="1 2" key="1">
    <citation type="journal article" date="2012" name="Science">
        <title>The Paleozoic origin of enzymatic lignin decomposition reconstructed from 31 fungal genomes.</title>
        <authorList>
            <person name="Floudas D."/>
            <person name="Binder M."/>
            <person name="Riley R."/>
            <person name="Barry K."/>
            <person name="Blanchette R.A."/>
            <person name="Henrissat B."/>
            <person name="Martinez A.T."/>
            <person name="Otillar R."/>
            <person name="Spatafora J.W."/>
            <person name="Yadav J.S."/>
            <person name="Aerts A."/>
            <person name="Benoit I."/>
            <person name="Boyd A."/>
            <person name="Carlson A."/>
            <person name="Copeland A."/>
            <person name="Coutinho P.M."/>
            <person name="de Vries R.P."/>
            <person name="Ferreira P."/>
            <person name="Findley K."/>
            <person name="Foster B."/>
            <person name="Gaskell J."/>
            <person name="Glotzer D."/>
            <person name="Gorecki P."/>
            <person name="Heitman J."/>
            <person name="Hesse C."/>
            <person name="Hori C."/>
            <person name="Igarashi K."/>
            <person name="Jurgens J.A."/>
            <person name="Kallen N."/>
            <person name="Kersten P."/>
            <person name="Kohler A."/>
            <person name="Kuees U."/>
            <person name="Kumar T.K.A."/>
            <person name="Kuo A."/>
            <person name="LaButti K."/>
            <person name="Larrondo L.F."/>
            <person name="Lindquist E."/>
            <person name="Ling A."/>
            <person name="Lombard V."/>
            <person name="Lucas S."/>
            <person name="Lundell T."/>
            <person name="Martin R."/>
            <person name="McLaughlin D.J."/>
            <person name="Morgenstern I."/>
            <person name="Morin E."/>
            <person name="Murat C."/>
            <person name="Nagy L.G."/>
            <person name="Nolan M."/>
            <person name="Ohm R.A."/>
            <person name="Patyshakuliyeva A."/>
            <person name="Rokas A."/>
            <person name="Ruiz-Duenas F.J."/>
            <person name="Sabat G."/>
            <person name="Salamov A."/>
            <person name="Samejima M."/>
            <person name="Schmutz J."/>
            <person name="Slot J.C."/>
            <person name="St John F."/>
            <person name="Stenlid J."/>
            <person name="Sun H."/>
            <person name="Sun S."/>
            <person name="Syed K."/>
            <person name="Tsang A."/>
            <person name="Wiebenga A."/>
            <person name="Young D."/>
            <person name="Pisabarro A."/>
            <person name="Eastwood D.C."/>
            <person name="Martin F."/>
            <person name="Cullen D."/>
            <person name="Grigoriev I.V."/>
            <person name="Hibbett D.S."/>
        </authorList>
    </citation>
    <scope>NUCLEOTIDE SEQUENCE [LARGE SCALE GENOMIC DNA]</scope>
    <source>
        <strain evidence="1 2">ATCC 11539</strain>
    </source>
</reference>
<organism evidence="1 2">
    <name type="scientific">Gloeophyllum trabeum (strain ATCC 11539 / FP-39264 / Madison 617)</name>
    <name type="common">Brown rot fungus</name>
    <dbReference type="NCBI Taxonomy" id="670483"/>
    <lineage>
        <taxon>Eukaryota</taxon>
        <taxon>Fungi</taxon>
        <taxon>Dikarya</taxon>
        <taxon>Basidiomycota</taxon>
        <taxon>Agaricomycotina</taxon>
        <taxon>Agaricomycetes</taxon>
        <taxon>Gloeophyllales</taxon>
        <taxon>Gloeophyllaceae</taxon>
        <taxon>Gloeophyllum</taxon>
    </lineage>
</organism>